<protein>
    <submittedName>
        <fullName evidence="1">Uncharacterized protein</fullName>
    </submittedName>
</protein>
<dbReference type="EMBL" id="JAUSTW010000006">
    <property type="protein sequence ID" value="MDQ0200435.1"/>
    <property type="molecule type" value="Genomic_DNA"/>
</dbReference>
<reference evidence="1 2" key="1">
    <citation type="submission" date="2023-07" db="EMBL/GenBank/DDBJ databases">
        <title>Genomic Encyclopedia of Type Strains, Phase IV (KMG-IV): sequencing the most valuable type-strain genomes for metagenomic binning, comparative biology and taxonomic classification.</title>
        <authorList>
            <person name="Goeker M."/>
        </authorList>
    </citation>
    <scope>NUCLEOTIDE SEQUENCE [LARGE SCALE GENOMIC DNA]</scope>
    <source>
        <strain evidence="1 2">DSM 27594</strain>
    </source>
</reference>
<accession>A0ABT9XXY2</accession>
<name>A0ABT9XXY2_9BACI</name>
<organism evidence="1 2">
    <name type="scientific">Neobacillus ginsengisoli</name>
    <dbReference type="NCBI Taxonomy" id="904295"/>
    <lineage>
        <taxon>Bacteria</taxon>
        <taxon>Bacillati</taxon>
        <taxon>Bacillota</taxon>
        <taxon>Bacilli</taxon>
        <taxon>Bacillales</taxon>
        <taxon>Bacillaceae</taxon>
        <taxon>Neobacillus</taxon>
    </lineage>
</organism>
<dbReference type="Proteomes" id="UP001224122">
    <property type="component" value="Unassembled WGS sequence"/>
</dbReference>
<evidence type="ECO:0000313" key="1">
    <source>
        <dbReference type="EMBL" id="MDQ0200435.1"/>
    </source>
</evidence>
<proteinExistence type="predicted"/>
<keyword evidence="2" id="KW-1185">Reference proteome</keyword>
<comment type="caution">
    <text evidence="1">The sequence shown here is derived from an EMBL/GenBank/DDBJ whole genome shotgun (WGS) entry which is preliminary data.</text>
</comment>
<dbReference type="RefSeq" id="WP_307410293.1">
    <property type="nucleotide sequence ID" value="NZ_JAUSTW010000006.1"/>
</dbReference>
<sequence length="66" mass="7818">MDSIIQSYFENLESKDKDVQHEAYKKILAATAKAVDWSYEVWDQLKEELTYPDNHKRSRAAQFLSH</sequence>
<evidence type="ECO:0000313" key="2">
    <source>
        <dbReference type="Proteomes" id="UP001224122"/>
    </source>
</evidence>
<gene>
    <name evidence="1" type="ORF">J2S10_003624</name>
</gene>